<dbReference type="RefSeq" id="WP_005940973.1">
    <property type="nucleotide sequence ID" value="NZ_KB890344.1"/>
</dbReference>
<accession>U6RF63</accession>
<dbReference type="EMBL" id="AQHY01000026">
    <property type="protein sequence ID" value="EOA54366.1"/>
    <property type="molecule type" value="Genomic_DNA"/>
</dbReference>
<dbReference type="Pfam" id="PF25594">
    <property type="entry name" value="GldB_lipo"/>
    <property type="match status" value="1"/>
</dbReference>
<dbReference type="PATRIC" id="fig|1121098.3.peg.2283"/>
<dbReference type="HOGENOM" id="CLU_070771_0_0_10"/>
<organism evidence="2 3">
    <name type="scientific">Phocaeicola massiliensis B84634 = Timone 84634 = DSM 17679 = JCM 13223</name>
    <dbReference type="NCBI Taxonomy" id="1121098"/>
    <lineage>
        <taxon>Bacteria</taxon>
        <taxon>Pseudomonadati</taxon>
        <taxon>Bacteroidota</taxon>
        <taxon>Bacteroidia</taxon>
        <taxon>Bacteroidales</taxon>
        <taxon>Bacteroidaceae</taxon>
        <taxon>Phocaeicola</taxon>
    </lineage>
</organism>
<comment type="caution">
    <text evidence="2">The sequence shown here is derived from an EMBL/GenBank/DDBJ whole genome shotgun (WGS) entry which is preliminary data.</text>
</comment>
<dbReference type="InterPro" id="IPR019853">
    <property type="entry name" value="GldB-like"/>
</dbReference>
<proteinExistence type="predicted"/>
<evidence type="ECO:0000256" key="1">
    <source>
        <dbReference type="SAM" id="SignalP"/>
    </source>
</evidence>
<evidence type="ECO:0008006" key="4">
    <source>
        <dbReference type="Google" id="ProtNLM"/>
    </source>
</evidence>
<sequence length="334" mass="38661">MIRKVIFILVCLVALSSCHWNGGKSSDSAELNIKVARYDRLLFEYVTMNNLSALQKMNTDFPQATKLLIEDVLAIGEVDDNKINDRLMEYYADTTLLVLIQDAEEKFKDMGWIEKKLTKGFKQLKKEVPSLPVPHFYAQLSALNQSVVVGDSIVGFSIDKYMGADYPLYKRFYYDYQCRSMEPDRIVPDCFTFYLLSEYPMPWGPGRTLLDMILHRGKINWVVARILGYESFEKEMGYDEKEAEWCKKNKSALWQGMLDNGHLDATDPLIVRSYIRKDPFIPIMTGERTPASIGVWMGILLIDEYMKTHDDVTINDLLNDTDYRRILSEVDFKP</sequence>
<feature type="chain" id="PRO_5004679997" description="Gliding motility-associated lipoprotein GldB" evidence="1">
    <location>
        <begin position="20"/>
        <end position="334"/>
    </location>
</feature>
<name>U6RF63_9BACT</name>
<keyword evidence="3" id="KW-1185">Reference proteome</keyword>
<dbReference type="STRING" id="1121098.HMPREF1534_02244"/>
<dbReference type="PROSITE" id="PS51257">
    <property type="entry name" value="PROKAR_LIPOPROTEIN"/>
    <property type="match status" value="1"/>
</dbReference>
<dbReference type="GeneID" id="60061815"/>
<evidence type="ECO:0000313" key="3">
    <source>
        <dbReference type="Proteomes" id="UP000017831"/>
    </source>
</evidence>
<evidence type="ECO:0000313" key="2">
    <source>
        <dbReference type="EMBL" id="EOA54366.1"/>
    </source>
</evidence>
<dbReference type="eggNOG" id="COG5504">
    <property type="taxonomic scope" value="Bacteria"/>
</dbReference>
<dbReference type="OrthoDB" id="976022at2"/>
<gene>
    <name evidence="2" type="ORF">HMPREF1534_02244</name>
</gene>
<reference evidence="2 3" key="1">
    <citation type="submission" date="2013-04" db="EMBL/GenBank/DDBJ databases">
        <title>The Genome Sequence of Bacteroides massiliensis DSM 17679.</title>
        <authorList>
            <consortium name="The Broad Institute Genomics Platform"/>
            <person name="Earl A."/>
            <person name="Ward D."/>
            <person name="Feldgarden M."/>
            <person name="Gevers D."/>
            <person name="Martens E."/>
            <person name="Fenner L."/>
            <person name="Roux V."/>
            <person name="Mallet M.N."/>
            <person name="Raoult D."/>
            <person name="Walker B."/>
            <person name="Young S."/>
            <person name="Zeng Q."/>
            <person name="Gargeya S."/>
            <person name="Fitzgerald M."/>
            <person name="Haas B."/>
            <person name="Abouelleil A."/>
            <person name="Allen A.W."/>
            <person name="Alvarado L."/>
            <person name="Arachchi H.M."/>
            <person name="Berlin A.M."/>
            <person name="Chapman S.B."/>
            <person name="Gainer-Dewar J."/>
            <person name="Goldberg J."/>
            <person name="Griggs A."/>
            <person name="Gujja S."/>
            <person name="Hansen M."/>
            <person name="Howarth C."/>
            <person name="Imamovic A."/>
            <person name="Ireland A."/>
            <person name="Larimer J."/>
            <person name="McCowan C."/>
            <person name="Murphy C."/>
            <person name="Pearson M."/>
            <person name="Poon T.W."/>
            <person name="Priest M."/>
            <person name="Roberts A."/>
            <person name="Saif S."/>
            <person name="Shea T."/>
            <person name="Sisk P."/>
            <person name="Sykes S."/>
            <person name="Wortman J."/>
            <person name="Nusbaum C."/>
            <person name="Birren B."/>
        </authorList>
    </citation>
    <scope>NUCLEOTIDE SEQUENCE [LARGE SCALE GENOMIC DNA]</scope>
    <source>
        <strain evidence="3">B84634 / Timone 84634 / DSM 17679 / JCM 13223</strain>
    </source>
</reference>
<protein>
    <recommendedName>
        <fullName evidence="4">Gliding motility-associated lipoprotein GldB</fullName>
    </recommendedName>
</protein>
<feature type="signal peptide" evidence="1">
    <location>
        <begin position="1"/>
        <end position="19"/>
    </location>
</feature>
<dbReference type="Proteomes" id="UP000017831">
    <property type="component" value="Unassembled WGS sequence"/>
</dbReference>
<keyword evidence="1" id="KW-0732">Signal</keyword>
<dbReference type="AlphaFoldDB" id="U6RF63"/>